<evidence type="ECO:0000256" key="12">
    <source>
        <dbReference type="SAM" id="MobiDB-lite"/>
    </source>
</evidence>
<feature type="region of interest" description="Disordered" evidence="12">
    <location>
        <begin position="408"/>
        <end position="458"/>
    </location>
</feature>
<dbReference type="SUPFAM" id="SSF54928">
    <property type="entry name" value="RNA-binding domain, RBD"/>
    <property type="match status" value="1"/>
</dbReference>
<comment type="catalytic activity">
    <reaction evidence="11">
        <text>N(6),N(6)-dimethyl-L-lysyl(4)-[histone H3] + S-adenosyl-L-methionine = N(6),N(6),N(6)-trimethyl-L-lysyl(4)-[histone H3] + S-adenosyl-L-homocysteine + H(+)</text>
        <dbReference type="Rhea" id="RHEA:60272"/>
        <dbReference type="Rhea" id="RHEA-COMP:15537"/>
        <dbReference type="Rhea" id="RHEA-COMP:15540"/>
        <dbReference type="ChEBI" id="CHEBI:15378"/>
        <dbReference type="ChEBI" id="CHEBI:57856"/>
        <dbReference type="ChEBI" id="CHEBI:59789"/>
        <dbReference type="ChEBI" id="CHEBI:61961"/>
        <dbReference type="ChEBI" id="CHEBI:61976"/>
    </reaction>
</comment>
<reference evidence="15 16" key="1">
    <citation type="journal article" date="2023" name="Elife">
        <title>Identification of key yeast species and microbe-microbe interactions impacting larval growth of Drosophila in the wild.</title>
        <authorList>
            <person name="Mure A."/>
            <person name="Sugiura Y."/>
            <person name="Maeda R."/>
            <person name="Honda K."/>
            <person name="Sakurai N."/>
            <person name="Takahashi Y."/>
            <person name="Watada M."/>
            <person name="Katoh T."/>
            <person name="Gotoh A."/>
            <person name="Gotoh Y."/>
            <person name="Taniguchi I."/>
            <person name="Nakamura K."/>
            <person name="Hayashi T."/>
            <person name="Katayama T."/>
            <person name="Uemura T."/>
            <person name="Hattori Y."/>
        </authorList>
    </citation>
    <scope>NUCLEOTIDE SEQUENCE [LARGE SCALE GENOMIC DNA]</scope>
    <source>
        <strain evidence="15 16">SB-73</strain>
    </source>
</reference>
<dbReference type="Pfam" id="PF11767">
    <property type="entry name" value="SET_assoc"/>
    <property type="match status" value="1"/>
</dbReference>
<keyword evidence="5" id="KW-0949">S-adenosyl-L-methionine</keyword>
<evidence type="ECO:0000313" key="15">
    <source>
        <dbReference type="EMBL" id="GMM49567.1"/>
    </source>
</evidence>
<dbReference type="InterPro" id="IPR012677">
    <property type="entry name" value="Nucleotide-bd_a/b_plait_sf"/>
</dbReference>
<evidence type="ECO:0000256" key="4">
    <source>
        <dbReference type="ARBA" id="ARBA00022679"/>
    </source>
</evidence>
<dbReference type="PROSITE" id="PS50868">
    <property type="entry name" value="POST_SET"/>
    <property type="match status" value="1"/>
</dbReference>
<protein>
    <recommendedName>
        <fullName evidence="2">[histone H3]-lysine(4) N-trimethyltransferase</fullName>
        <ecNumber evidence="2">2.1.1.354</ecNumber>
    </recommendedName>
    <alternativeName>
        <fullName evidence="8">COMPASS component SET1</fullName>
    </alternativeName>
</protein>
<dbReference type="PANTHER" id="PTHR45814:SF2">
    <property type="entry name" value="HISTONE-LYSINE N-METHYLTRANSFERASE SETD1"/>
    <property type="match status" value="1"/>
</dbReference>
<evidence type="ECO:0000256" key="3">
    <source>
        <dbReference type="ARBA" id="ARBA00022603"/>
    </source>
</evidence>
<proteinExistence type="predicted"/>
<feature type="domain" description="Post-SET" evidence="14">
    <location>
        <begin position="676"/>
        <end position="692"/>
    </location>
</feature>
<comment type="caution">
    <text evidence="15">The sequence shown here is derived from an EMBL/GenBank/DDBJ whole genome shotgun (WGS) entry which is preliminary data.</text>
</comment>
<comment type="catalytic activity">
    <reaction evidence="10">
        <text>N(6)-methyl-L-lysyl(4)-[histone H3] + S-adenosyl-L-methionine = N(6),N(6)-dimethyl-L-lysyl(4)-[histone H3] + S-adenosyl-L-homocysteine + H(+)</text>
        <dbReference type="Rhea" id="RHEA:60268"/>
        <dbReference type="Rhea" id="RHEA-COMP:15540"/>
        <dbReference type="Rhea" id="RHEA-COMP:15543"/>
        <dbReference type="ChEBI" id="CHEBI:15378"/>
        <dbReference type="ChEBI" id="CHEBI:57856"/>
        <dbReference type="ChEBI" id="CHEBI:59789"/>
        <dbReference type="ChEBI" id="CHEBI:61929"/>
        <dbReference type="ChEBI" id="CHEBI:61976"/>
    </reaction>
</comment>
<evidence type="ECO:0000256" key="11">
    <source>
        <dbReference type="ARBA" id="ARBA00049129"/>
    </source>
</evidence>
<evidence type="ECO:0000256" key="8">
    <source>
        <dbReference type="ARBA" id="ARBA00033180"/>
    </source>
</evidence>
<dbReference type="EMBL" id="BTGC01000003">
    <property type="protein sequence ID" value="GMM49567.1"/>
    <property type="molecule type" value="Genomic_DNA"/>
</dbReference>
<feature type="compositionally biased region" description="Polar residues" evidence="12">
    <location>
        <begin position="1"/>
        <end position="25"/>
    </location>
</feature>
<feature type="compositionally biased region" description="Low complexity" evidence="12">
    <location>
        <begin position="442"/>
        <end position="451"/>
    </location>
</feature>
<dbReference type="GO" id="GO:0003676">
    <property type="term" value="F:nucleic acid binding"/>
    <property type="evidence" value="ECO:0007669"/>
    <property type="project" value="InterPro"/>
</dbReference>
<dbReference type="PANTHER" id="PTHR45814">
    <property type="entry name" value="HISTONE-LYSINE N-METHYLTRANSFERASE SETD1"/>
    <property type="match status" value="1"/>
</dbReference>
<dbReference type="InterPro" id="IPR046341">
    <property type="entry name" value="SET_dom_sf"/>
</dbReference>
<dbReference type="AlphaFoldDB" id="A0AAV5RF16"/>
<gene>
    <name evidence="15" type="ORF">DASB73_005250</name>
</gene>
<dbReference type="InterPro" id="IPR001214">
    <property type="entry name" value="SET_dom"/>
</dbReference>
<evidence type="ECO:0000256" key="2">
    <source>
        <dbReference type="ARBA" id="ARBA00012182"/>
    </source>
</evidence>
<evidence type="ECO:0000256" key="9">
    <source>
        <dbReference type="ARBA" id="ARBA00047571"/>
    </source>
</evidence>
<dbReference type="Gene3D" id="2.170.270.10">
    <property type="entry name" value="SET domain"/>
    <property type="match status" value="1"/>
</dbReference>
<organism evidence="15 16">
    <name type="scientific">Starmerella bacillaris</name>
    <name type="common">Yeast</name>
    <name type="synonym">Candida zemplinina</name>
    <dbReference type="NCBI Taxonomy" id="1247836"/>
    <lineage>
        <taxon>Eukaryota</taxon>
        <taxon>Fungi</taxon>
        <taxon>Dikarya</taxon>
        <taxon>Ascomycota</taxon>
        <taxon>Saccharomycotina</taxon>
        <taxon>Dipodascomycetes</taxon>
        <taxon>Dipodascales</taxon>
        <taxon>Trichomonascaceae</taxon>
        <taxon>Starmerella</taxon>
    </lineage>
</organism>
<evidence type="ECO:0000259" key="14">
    <source>
        <dbReference type="PROSITE" id="PS50868"/>
    </source>
</evidence>
<keyword evidence="6" id="KW-0156">Chromatin regulator</keyword>
<feature type="compositionally biased region" description="Polar residues" evidence="12">
    <location>
        <begin position="408"/>
        <end position="434"/>
    </location>
</feature>
<dbReference type="GO" id="GO:0140999">
    <property type="term" value="F:histone H3K4 trimethyltransferase activity"/>
    <property type="evidence" value="ECO:0007669"/>
    <property type="project" value="UniProtKB-EC"/>
</dbReference>
<comment type="catalytic activity">
    <reaction evidence="9">
        <text>L-lysyl(4)-[histone H3] + 3 S-adenosyl-L-methionine = N(6),N(6),N(6)-trimethyl-L-lysyl(4)-[histone H3] + 3 S-adenosyl-L-homocysteine + 3 H(+)</text>
        <dbReference type="Rhea" id="RHEA:60260"/>
        <dbReference type="Rhea" id="RHEA-COMP:15537"/>
        <dbReference type="Rhea" id="RHEA-COMP:15547"/>
        <dbReference type="ChEBI" id="CHEBI:15378"/>
        <dbReference type="ChEBI" id="CHEBI:29969"/>
        <dbReference type="ChEBI" id="CHEBI:57856"/>
        <dbReference type="ChEBI" id="CHEBI:59789"/>
        <dbReference type="ChEBI" id="CHEBI:61961"/>
        <dbReference type="EC" id="2.1.1.354"/>
    </reaction>
</comment>
<dbReference type="Gene3D" id="3.30.70.330">
    <property type="match status" value="1"/>
</dbReference>
<evidence type="ECO:0000256" key="1">
    <source>
        <dbReference type="ARBA" id="ARBA00004123"/>
    </source>
</evidence>
<feature type="domain" description="SET" evidence="13">
    <location>
        <begin position="549"/>
        <end position="667"/>
    </location>
</feature>
<dbReference type="Pfam" id="PF00856">
    <property type="entry name" value="SET"/>
    <property type="match status" value="1"/>
</dbReference>
<name>A0AAV5RF16_STABA</name>
<dbReference type="PROSITE" id="PS50280">
    <property type="entry name" value="SET"/>
    <property type="match status" value="1"/>
</dbReference>
<dbReference type="InterPro" id="IPR035979">
    <property type="entry name" value="RBD_domain_sf"/>
</dbReference>
<evidence type="ECO:0000256" key="5">
    <source>
        <dbReference type="ARBA" id="ARBA00022691"/>
    </source>
</evidence>
<dbReference type="GO" id="GO:0032259">
    <property type="term" value="P:methylation"/>
    <property type="evidence" value="ECO:0007669"/>
    <property type="project" value="UniProtKB-KW"/>
</dbReference>
<sequence>MQLNTASTAHPSQPPKSNVHTQIPIPTQCDPRRVSKQTLTSRTFRPLKMPEFASGFPTNKCVLSNISPLMSEPQLLASLYSYGTISSCTIHRSKTTGESLGVAELCFSNCASCLTLKAACDANKLNLGESKNISCILYTATLNVDALLKQKESMIEVALVPQTKVDTPQPTQNTGLLHYGRMDAHETRAWLRTNFGVDPHYVFMLVNCPTIEFPLEKVKSIFRDYPYNKIAVNEIGFFVSFSSEKDASRCFVDLYSTHESKSSGARRSSLHFTVTLHGRKIKKSDILRSYPTSVIRAVTERISNDFRHKLKQECIKGLRQKVVDLINQKITESKSLPIVKEEIPVEDNKRKLLSFNFNSKRRIEVPVQRKIEKDLPLQIDGSSRHHIIPSTSLANPISRRHQPVSYKNKNIMSNGSVTPQSRESSPTLKTSDSTDTLRDIQEQSSESAAQSDCREASVEPSRNIYDRFSVEAYTEEAGNFFPMISNRPNIAITDIDFEDQNLVIKRFKTNFRPDHVLHRINLALQSDNETSAIEQQFLIENQNLEYATRNIIVARSAIHAWGLFAGEDINRSDFILEYIGEIIRSGVADVRELQYELEGIDSTYFFRNSDDTVIDATKQGNAARLMNHSCDPNCAAGLFQRKDGIPRIGLFASRKIKKGEELTFNYHFTPAGPNDSRLICNCGSEKCVKYLT</sequence>
<accession>A0AAV5RF16</accession>
<dbReference type="Proteomes" id="UP001362899">
    <property type="component" value="Unassembled WGS sequence"/>
</dbReference>
<keyword evidence="3 15" id="KW-0489">Methyltransferase</keyword>
<dbReference type="InterPro" id="IPR003616">
    <property type="entry name" value="Post-SET_dom"/>
</dbReference>
<keyword evidence="7" id="KW-0539">Nucleus</keyword>
<dbReference type="InterPro" id="IPR024636">
    <property type="entry name" value="SET_assoc"/>
</dbReference>
<evidence type="ECO:0000256" key="6">
    <source>
        <dbReference type="ARBA" id="ARBA00022853"/>
    </source>
</evidence>
<comment type="subcellular location">
    <subcellularLocation>
        <location evidence="1">Nucleus</location>
    </subcellularLocation>
</comment>
<dbReference type="InterPro" id="IPR044570">
    <property type="entry name" value="Set1-like"/>
</dbReference>
<dbReference type="GO" id="GO:0048188">
    <property type="term" value="C:Set1C/COMPASS complex"/>
    <property type="evidence" value="ECO:0007669"/>
    <property type="project" value="TreeGrafter"/>
</dbReference>
<keyword evidence="4" id="KW-0808">Transferase</keyword>
<evidence type="ECO:0000259" key="13">
    <source>
        <dbReference type="PROSITE" id="PS50280"/>
    </source>
</evidence>
<dbReference type="SUPFAM" id="SSF82199">
    <property type="entry name" value="SET domain"/>
    <property type="match status" value="1"/>
</dbReference>
<keyword evidence="16" id="KW-1185">Reference proteome</keyword>
<evidence type="ECO:0000313" key="16">
    <source>
        <dbReference type="Proteomes" id="UP001362899"/>
    </source>
</evidence>
<evidence type="ECO:0000256" key="10">
    <source>
        <dbReference type="ARBA" id="ARBA00047583"/>
    </source>
</evidence>
<feature type="region of interest" description="Disordered" evidence="12">
    <location>
        <begin position="1"/>
        <end position="27"/>
    </location>
</feature>
<dbReference type="SMART" id="SM00317">
    <property type="entry name" value="SET"/>
    <property type="match status" value="1"/>
</dbReference>
<dbReference type="EC" id="2.1.1.354" evidence="2"/>
<evidence type="ECO:0000256" key="7">
    <source>
        <dbReference type="ARBA" id="ARBA00023242"/>
    </source>
</evidence>